<evidence type="ECO:0000256" key="1">
    <source>
        <dbReference type="ARBA" id="ARBA00023015"/>
    </source>
</evidence>
<dbReference type="STRING" id="648782.SAMN04488554_1961"/>
<dbReference type="GO" id="GO:1901135">
    <property type="term" value="P:carbohydrate derivative metabolic process"/>
    <property type="evidence" value="ECO:0007669"/>
    <property type="project" value="InterPro"/>
</dbReference>
<dbReference type="GO" id="GO:0003700">
    <property type="term" value="F:DNA-binding transcription factor activity"/>
    <property type="evidence" value="ECO:0007669"/>
    <property type="project" value="InterPro"/>
</dbReference>
<dbReference type="EMBL" id="FNTX01000001">
    <property type="protein sequence ID" value="SEE27410.1"/>
    <property type="molecule type" value="Genomic_DNA"/>
</dbReference>
<organism evidence="6 7">
    <name type="scientific">Ruania alba</name>
    <dbReference type="NCBI Taxonomy" id="648782"/>
    <lineage>
        <taxon>Bacteria</taxon>
        <taxon>Bacillati</taxon>
        <taxon>Actinomycetota</taxon>
        <taxon>Actinomycetes</taxon>
        <taxon>Micrococcales</taxon>
        <taxon>Ruaniaceae</taxon>
        <taxon>Ruania</taxon>
    </lineage>
</organism>
<accession>A0A1H5HHR2</accession>
<dbReference type="OrthoDB" id="370421at2"/>
<dbReference type="InterPro" id="IPR035472">
    <property type="entry name" value="RpiR-like_SIS"/>
</dbReference>
<evidence type="ECO:0000313" key="7">
    <source>
        <dbReference type="Proteomes" id="UP000199220"/>
    </source>
</evidence>
<keyword evidence="3" id="KW-0804">Transcription</keyword>
<dbReference type="InterPro" id="IPR047640">
    <property type="entry name" value="RpiR-like"/>
</dbReference>
<evidence type="ECO:0000256" key="2">
    <source>
        <dbReference type="ARBA" id="ARBA00023125"/>
    </source>
</evidence>
<evidence type="ECO:0000256" key="3">
    <source>
        <dbReference type="ARBA" id="ARBA00023163"/>
    </source>
</evidence>
<feature type="domain" description="HTH rpiR-type" evidence="4">
    <location>
        <begin position="8"/>
        <end position="84"/>
    </location>
</feature>
<dbReference type="Gene3D" id="1.10.10.10">
    <property type="entry name" value="Winged helix-like DNA-binding domain superfamily/Winged helix DNA-binding domain"/>
    <property type="match status" value="1"/>
</dbReference>
<dbReference type="Gene3D" id="3.40.50.10490">
    <property type="entry name" value="Glucose-6-phosphate isomerase like protein, domain 1"/>
    <property type="match status" value="1"/>
</dbReference>
<protein>
    <submittedName>
        <fullName evidence="6">DNA-binding transcriptional regulator, MurR/RpiR family, contains HTH and SIS domains</fullName>
    </submittedName>
</protein>
<proteinExistence type="predicted"/>
<reference evidence="7" key="1">
    <citation type="submission" date="2016-10" db="EMBL/GenBank/DDBJ databases">
        <authorList>
            <person name="Varghese N."/>
            <person name="Submissions S."/>
        </authorList>
    </citation>
    <scope>NUCLEOTIDE SEQUENCE [LARGE SCALE GENOMIC DNA]</scope>
    <source>
        <strain evidence="7">DSM 21368</strain>
    </source>
</reference>
<dbReference type="CDD" id="cd05013">
    <property type="entry name" value="SIS_RpiR"/>
    <property type="match status" value="1"/>
</dbReference>
<dbReference type="PANTHER" id="PTHR30514:SF1">
    <property type="entry name" value="HTH-TYPE TRANSCRIPTIONAL REGULATOR HEXR-RELATED"/>
    <property type="match status" value="1"/>
</dbReference>
<keyword evidence="1" id="KW-0805">Transcription regulation</keyword>
<dbReference type="Proteomes" id="UP000199220">
    <property type="component" value="Unassembled WGS sequence"/>
</dbReference>
<dbReference type="GO" id="GO:0003677">
    <property type="term" value="F:DNA binding"/>
    <property type="evidence" value="ECO:0007669"/>
    <property type="project" value="UniProtKB-KW"/>
</dbReference>
<dbReference type="RefSeq" id="WP_089772737.1">
    <property type="nucleotide sequence ID" value="NZ_FNTX01000001.1"/>
</dbReference>
<dbReference type="InterPro" id="IPR036388">
    <property type="entry name" value="WH-like_DNA-bd_sf"/>
</dbReference>
<keyword evidence="2 6" id="KW-0238">DNA-binding</keyword>
<dbReference type="InterPro" id="IPR009057">
    <property type="entry name" value="Homeodomain-like_sf"/>
</dbReference>
<dbReference type="InterPro" id="IPR000281">
    <property type="entry name" value="HTH_RpiR"/>
</dbReference>
<sequence>MVDADQSPGVLAQIRRLLPQLPTAVRRTAEQLLNDPHGSVAGTITELAEAAGTSPGAVSRLCRTLDLDGYPALRVAVTADAASSAHGHWDVDISRTIGPHDPLSDVVRTFEAAQARAVHATLACLDLDAVQAVADAIGTARRVHVYGVSGSGVIARELELRLTRIGVPCWTYADVHDGLVAAVQLTEGDVALAVSHSGETQETLDMVACARERGALTAAITGGHSSSLADLVHHSLLTISAETTFRDGPLAARHSELAVVEVLYLAVSQSTYKRTVQHLADTARAVRPRRPERGTST</sequence>
<keyword evidence="7" id="KW-1185">Reference proteome</keyword>
<dbReference type="PANTHER" id="PTHR30514">
    <property type="entry name" value="GLUCOKINASE"/>
    <property type="match status" value="1"/>
</dbReference>
<dbReference type="Pfam" id="PF01418">
    <property type="entry name" value="HTH_6"/>
    <property type="match status" value="1"/>
</dbReference>
<evidence type="ECO:0000313" key="6">
    <source>
        <dbReference type="EMBL" id="SEE27410.1"/>
    </source>
</evidence>
<feature type="domain" description="SIS" evidence="5">
    <location>
        <begin position="133"/>
        <end position="273"/>
    </location>
</feature>
<dbReference type="PROSITE" id="PS51071">
    <property type="entry name" value="HTH_RPIR"/>
    <property type="match status" value="1"/>
</dbReference>
<dbReference type="SUPFAM" id="SSF46689">
    <property type="entry name" value="Homeodomain-like"/>
    <property type="match status" value="1"/>
</dbReference>
<gene>
    <name evidence="6" type="ORF">SAMN04488554_1961</name>
</gene>
<evidence type="ECO:0000259" key="4">
    <source>
        <dbReference type="PROSITE" id="PS51071"/>
    </source>
</evidence>
<dbReference type="InterPro" id="IPR046348">
    <property type="entry name" value="SIS_dom_sf"/>
</dbReference>
<evidence type="ECO:0000259" key="5">
    <source>
        <dbReference type="PROSITE" id="PS51464"/>
    </source>
</evidence>
<name>A0A1H5HHR2_9MICO</name>
<dbReference type="SUPFAM" id="SSF53697">
    <property type="entry name" value="SIS domain"/>
    <property type="match status" value="1"/>
</dbReference>
<dbReference type="InterPro" id="IPR001347">
    <property type="entry name" value="SIS_dom"/>
</dbReference>
<dbReference type="PROSITE" id="PS51464">
    <property type="entry name" value="SIS"/>
    <property type="match status" value="1"/>
</dbReference>
<dbReference type="GO" id="GO:0097367">
    <property type="term" value="F:carbohydrate derivative binding"/>
    <property type="evidence" value="ECO:0007669"/>
    <property type="project" value="InterPro"/>
</dbReference>
<dbReference type="AlphaFoldDB" id="A0A1H5HHR2"/>
<dbReference type="Pfam" id="PF01380">
    <property type="entry name" value="SIS"/>
    <property type="match status" value="1"/>
</dbReference>